<reference evidence="2 3" key="1">
    <citation type="submission" date="2016-02" db="EMBL/GenBank/DDBJ databases">
        <title>Genome analysis of coral dinoflagellate symbionts highlights evolutionary adaptations to a symbiotic lifestyle.</title>
        <authorList>
            <person name="Aranda M."/>
            <person name="Li Y."/>
            <person name="Liew Y.J."/>
            <person name="Baumgarten S."/>
            <person name="Simakov O."/>
            <person name="Wilson M."/>
            <person name="Piel J."/>
            <person name="Ashoor H."/>
            <person name="Bougouffa S."/>
            <person name="Bajic V.B."/>
            <person name="Ryu T."/>
            <person name="Ravasi T."/>
            <person name="Bayer T."/>
            <person name="Micklem G."/>
            <person name="Kim H."/>
            <person name="Bhak J."/>
            <person name="Lajeunesse T.C."/>
            <person name="Voolstra C.R."/>
        </authorList>
    </citation>
    <scope>NUCLEOTIDE SEQUENCE [LARGE SCALE GENOMIC DNA]</scope>
    <source>
        <strain evidence="2 3">CCMP2467</strain>
    </source>
</reference>
<dbReference type="InterPro" id="IPR011333">
    <property type="entry name" value="SKP1/BTB/POZ_sf"/>
</dbReference>
<dbReference type="Gene3D" id="3.30.710.10">
    <property type="entry name" value="Potassium Channel Kv1.1, Chain A"/>
    <property type="match status" value="1"/>
</dbReference>
<dbReference type="SUPFAM" id="SSF54695">
    <property type="entry name" value="POZ domain"/>
    <property type="match status" value="1"/>
</dbReference>
<organism evidence="2 3">
    <name type="scientific">Symbiodinium microadriaticum</name>
    <name type="common">Dinoflagellate</name>
    <name type="synonym">Zooxanthella microadriatica</name>
    <dbReference type="NCBI Taxonomy" id="2951"/>
    <lineage>
        <taxon>Eukaryota</taxon>
        <taxon>Sar</taxon>
        <taxon>Alveolata</taxon>
        <taxon>Dinophyceae</taxon>
        <taxon>Suessiales</taxon>
        <taxon>Symbiodiniaceae</taxon>
        <taxon>Symbiodinium</taxon>
    </lineage>
</organism>
<evidence type="ECO:0000313" key="3">
    <source>
        <dbReference type="Proteomes" id="UP000186817"/>
    </source>
</evidence>
<protein>
    <recommendedName>
        <fullName evidence="1">BTB domain-containing protein</fullName>
    </recommendedName>
</protein>
<name>A0A1Q9E530_SYMMI</name>
<feature type="domain" description="BTB" evidence="1">
    <location>
        <begin position="41"/>
        <end position="103"/>
    </location>
</feature>
<dbReference type="OrthoDB" id="409441at2759"/>
<evidence type="ECO:0000313" key="2">
    <source>
        <dbReference type="EMBL" id="OLQ02544.1"/>
    </source>
</evidence>
<dbReference type="AlphaFoldDB" id="A0A1Q9E530"/>
<proteinExistence type="predicted"/>
<dbReference type="Pfam" id="PF00651">
    <property type="entry name" value="BTB"/>
    <property type="match status" value="1"/>
</dbReference>
<keyword evidence="3" id="KW-1185">Reference proteome</keyword>
<evidence type="ECO:0000259" key="1">
    <source>
        <dbReference type="Pfam" id="PF00651"/>
    </source>
</evidence>
<accession>A0A1Q9E530</accession>
<dbReference type="EMBL" id="LSRX01000262">
    <property type="protein sequence ID" value="OLQ02544.1"/>
    <property type="molecule type" value="Genomic_DNA"/>
</dbReference>
<comment type="caution">
    <text evidence="2">The sequence shown here is derived from an EMBL/GenBank/DDBJ whole genome shotgun (WGS) entry which is preliminary data.</text>
</comment>
<dbReference type="Proteomes" id="UP000186817">
    <property type="component" value="Unassembled WGS sequence"/>
</dbReference>
<sequence>MESSIEGSDISSAAAVLGDCFGQEELVPGGPSEETVRTEFKVVINDFSVEAVECFLRFMYSGVVFGHDLVVKGSLLTVVEVGVLADKYQVEKLEKLCKDAFESNFKPEEALKVRPTIRTELLKAFEESGILSDQFQLSIQSHWFIGLEPVLDSALAEAVKKRPALYAACVLRALGEMYDSSVKESPFLGYWVNVIPSDPTAVKGGRWSKELKGLDMLADIARNCGFASLRKGYLGAEGYMTWMLPHYSVYVLGIEDPCCGFAAGAVVHVYCSQDGLQWHKSLTVGSSELQTAQNPHVRNFSQPLQPAKWFKVQVSSGEIIPRLKIRGILRRD</sequence>
<gene>
    <name evidence="2" type="ORF">AK812_SmicGene14596</name>
</gene>
<dbReference type="InterPro" id="IPR000210">
    <property type="entry name" value="BTB/POZ_dom"/>
</dbReference>